<gene>
    <name evidence="5" type="ORF">BDD14_3660</name>
</gene>
<dbReference type="Pfam" id="PF00291">
    <property type="entry name" value="PALP"/>
    <property type="match status" value="1"/>
</dbReference>
<evidence type="ECO:0000256" key="2">
    <source>
        <dbReference type="ARBA" id="ARBA00022898"/>
    </source>
</evidence>
<dbReference type="PANTHER" id="PTHR48078:SF7">
    <property type="entry name" value="BLL6502 PROTEIN"/>
    <property type="match status" value="1"/>
</dbReference>
<dbReference type="GO" id="GO:0030170">
    <property type="term" value="F:pyridoxal phosphate binding"/>
    <property type="evidence" value="ECO:0007669"/>
    <property type="project" value="InterPro"/>
</dbReference>
<keyword evidence="3" id="KW-0456">Lyase</keyword>
<proteinExistence type="predicted"/>
<keyword evidence="6" id="KW-1185">Reference proteome</keyword>
<dbReference type="GO" id="GO:0003941">
    <property type="term" value="F:L-serine ammonia-lyase activity"/>
    <property type="evidence" value="ECO:0007669"/>
    <property type="project" value="TreeGrafter"/>
</dbReference>
<evidence type="ECO:0000313" key="5">
    <source>
        <dbReference type="EMBL" id="RZU42114.1"/>
    </source>
</evidence>
<dbReference type="InterPro" id="IPR036052">
    <property type="entry name" value="TrpB-like_PALP_sf"/>
</dbReference>
<protein>
    <submittedName>
        <fullName evidence="5">Threonine dehydratase</fullName>
    </submittedName>
</protein>
<dbReference type="Proteomes" id="UP000292958">
    <property type="component" value="Unassembled WGS sequence"/>
</dbReference>
<comment type="cofactor">
    <cofactor evidence="1">
        <name>pyridoxal 5'-phosphate</name>
        <dbReference type="ChEBI" id="CHEBI:597326"/>
    </cofactor>
</comment>
<dbReference type="SUPFAM" id="SSF53686">
    <property type="entry name" value="Tryptophan synthase beta subunit-like PLP-dependent enzymes"/>
    <property type="match status" value="1"/>
</dbReference>
<dbReference type="RefSeq" id="WP_130419914.1">
    <property type="nucleotide sequence ID" value="NZ_SHKW01000001.1"/>
</dbReference>
<reference evidence="5 6" key="1">
    <citation type="submission" date="2019-02" db="EMBL/GenBank/DDBJ databases">
        <title>Genomic Encyclopedia of Archaeal and Bacterial Type Strains, Phase II (KMG-II): from individual species to whole genera.</title>
        <authorList>
            <person name="Goeker M."/>
        </authorList>
    </citation>
    <scope>NUCLEOTIDE SEQUENCE [LARGE SCALE GENOMIC DNA]</scope>
    <source>
        <strain evidence="5 6">DSM 18101</strain>
    </source>
</reference>
<organism evidence="5 6">
    <name type="scientific">Edaphobacter modestus</name>
    <dbReference type="NCBI Taxonomy" id="388466"/>
    <lineage>
        <taxon>Bacteria</taxon>
        <taxon>Pseudomonadati</taxon>
        <taxon>Acidobacteriota</taxon>
        <taxon>Terriglobia</taxon>
        <taxon>Terriglobales</taxon>
        <taxon>Acidobacteriaceae</taxon>
        <taxon>Edaphobacter</taxon>
    </lineage>
</organism>
<dbReference type="GO" id="GO:0009097">
    <property type="term" value="P:isoleucine biosynthetic process"/>
    <property type="evidence" value="ECO:0007669"/>
    <property type="project" value="TreeGrafter"/>
</dbReference>
<sequence>MNHGLPGLEEIRQAAELVYETMPPTPQYKWPLLSARAGAEVWVKHENHSPVGAFKIRGGLVYMDWLKRSHPEVTTVVTATRGNHGQSIALAATRSGIRPVIVVPRGNSIEKNRAMRELGAELIEEGDDFQAALEHATKLEQENGWHWVPSYHPLLVTGVATAALEFLSAVPELDNLYVPIGMGSGISGMIAVRDALGLKTRIVGVISKHAPAFALSLAAGSVVEHPAATRIADGVACRKPTDTAIEVVRAGADRILQVDDDEVEAAMRFYFSDTHNLAEGAGAVGLAGLLQDRPRGGSRVGTVLGGGNVDSDVFAKVLHRAEGAAESGISALAAG</sequence>
<dbReference type="GO" id="GO:0006567">
    <property type="term" value="P:L-threonine catabolic process"/>
    <property type="evidence" value="ECO:0007669"/>
    <property type="project" value="TreeGrafter"/>
</dbReference>
<accession>A0A4Q7YXE6</accession>
<dbReference type="InterPro" id="IPR050147">
    <property type="entry name" value="Ser/Thr_Dehydratase"/>
</dbReference>
<dbReference type="OrthoDB" id="9811476at2"/>
<dbReference type="PROSITE" id="PS00165">
    <property type="entry name" value="DEHYDRATASE_SER_THR"/>
    <property type="match status" value="1"/>
</dbReference>
<dbReference type="GO" id="GO:0006565">
    <property type="term" value="P:L-serine catabolic process"/>
    <property type="evidence" value="ECO:0007669"/>
    <property type="project" value="TreeGrafter"/>
</dbReference>
<evidence type="ECO:0000256" key="1">
    <source>
        <dbReference type="ARBA" id="ARBA00001933"/>
    </source>
</evidence>
<evidence type="ECO:0000313" key="6">
    <source>
        <dbReference type="Proteomes" id="UP000292958"/>
    </source>
</evidence>
<name>A0A4Q7YXE6_9BACT</name>
<dbReference type="PANTHER" id="PTHR48078">
    <property type="entry name" value="THREONINE DEHYDRATASE, MITOCHONDRIAL-RELATED"/>
    <property type="match status" value="1"/>
</dbReference>
<comment type="caution">
    <text evidence="5">The sequence shown here is derived from an EMBL/GenBank/DDBJ whole genome shotgun (WGS) entry which is preliminary data.</text>
</comment>
<dbReference type="AlphaFoldDB" id="A0A4Q7YXE6"/>
<evidence type="ECO:0000256" key="3">
    <source>
        <dbReference type="ARBA" id="ARBA00023239"/>
    </source>
</evidence>
<dbReference type="InterPro" id="IPR001926">
    <property type="entry name" value="TrpB-like_PALP"/>
</dbReference>
<evidence type="ECO:0000259" key="4">
    <source>
        <dbReference type="Pfam" id="PF00291"/>
    </source>
</evidence>
<keyword evidence="2" id="KW-0663">Pyridoxal phosphate</keyword>
<dbReference type="EMBL" id="SHKW01000001">
    <property type="protein sequence ID" value="RZU42114.1"/>
    <property type="molecule type" value="Genomic_DNA"/>
</dbReference>
<dbReference type="GO" id="GO:0004794">
    <property type="term" value="F:threonine deaminase activity"/>
    <property type="evidence" value="ECO:0007669"/>
    <property type="project" value="TreeGrafter"/>
</dbReference>
<feature type="domain" description="Tryptophan synthase beta chain-like PALP" evidence="4">
    <location>
        <begin position="23"/>
        <end position="304"/>
    </location>
</feature>
<dbReference type="Gene3D" id="3.40.50.1100">
    <property type="match status" value="2"/>
</dbReference>
<dbReference type="NCBIfam" id="NF004771">
    <property type="entry name" value="PRK06110.1"/>
    <property type="match status" value="1"/>
</dbReference>
<dbReference type="InterPro" id="IPR000634">
    <property type="entry name" value="Ser/Thr_deHydtase_PyrdxlP-BS"/>
</dbReference>
<dbReference type="CDD" id="cd01562">
    <property type="entry name" value="Thr-dehyd"/>
    <property type="match status" value="1"/>
</dbReference>